<feature type="region of interest" description="Disordered" evidence="1">
    <location>
        <begin position="106"/>
        <end position="186"/>
    </location>
</feature>
<evidence type="ECO:0000256" key="1">
    <source>
        <dbReference type="SAM" id="MobiDB-lite"/>
    </source>
</evidence>
<evidence type="ECO:0000313" key="3">
    <source>
        <dbReference type="Proteomes" id="UP001271769"/>
    </source>
</evidence>
<organism evidence="2 3">
    <name type="scientific">Dongia rigui</name>
    <dbReference type="NCBI Taxonomy" id="940149"/>
    <lineage>
        <taxon>Bacteria</taxon>
        <taxon>Pseudomonadati</taxon>
        <taxon>Pseudomonadota</taxon>
        <taxon>Alphaproteobacteria</taxon>
        <taxon>Rhodospirillales</taxon>
        <taxon>Dongiaceae</taxon>
        <taxon>Dongia</taxon>
    </lineage>
</organism>
<comment type="caution">
    <text evidence="2">The sequence shown here is derived from an EMBL/GenBank/DDBJ whole genome shotgun (WGS) entry which is preliminary data.</text>
</comment>
<reference evidence="2 3" key="1">
    <citation type="journal article" date="2013" name="Antonie Van Leeuwenhoek">
        <title>Dongia rigui sp. nov., isolated from freshwater of a large wetland in Korea.</title>
        <authorList>
            <person name="Baik K.S."/>
            <person name="Hwang Y.M."/>
            <person name="Choi J.S."/>
            <person name="Kwon J."/>
            <person name="Seong C.N."/>
        </authorList>
    </citation>
    <scope>NUCLEOTIDE SEQUENCE [LARGE SCALE GENOMIC DNA]</scope>
    <source>
        <strain evidence="2 3">04SU4-P</strain>
    </source>
</reference>
<accession>A0ABU5DVB8</accession>
<dbReference type="RefSeq" id="WP_320498809.1">
    <property type="nucleotide sequence ID" value="NZ_JAXCLX010000001.1"/>
</dbReference>
<name>A0ABU5DVB8_9PROT</name>
<feature type="compositionally biased region" description="Low complexity" evidence="1">
    <location>
        <begin position="155"/>
        <end position="186"/>
    </location>
</feature>
<gene>
    <name evidence="2" type="ORF">SMD31_01345</name>
</gene>
<protein>
    <submittedName>
        <fullName evidence="2">Uncharacterized protein</fullName>
    </submittedName>
</protein>
<proteinExistence type="predicted"/>
<sequence length="186" mass="19049">MVNVAQALSSGVSGAAQYARASAASAAWSTEPVDNAAAPEAAAALPAEQTVLSVDRSYRYNSFEFSYRQDFGKIVLIRQRPDTGELVQQFPSEYYLRKYADSQRVAQSAANEQSNTGFRPGTSTGTGTGTGTKQTSAGSTPVVTTTPSPAPQQPAPSVAPAAPSLPSAPALPSAGASPSAPVNLTV</sequence>
<feature type="compositionally biased region" description="Low complexity" evidence="1">
    <location>
        <begin position="131"/>
        <end position="147"/>
    </location>
</feature>
<evidence type="ECO:0000313" key="2">
    <source>
        <dbReference type="EMBL" id="MDY0870541.1"/>
    </source>
</evidence>
<feature type="compositionally biased region" description="Polar residues" evidence="1">
    <location>
        <begin position="106"/>
        <end position="115"/>
    </location>
</feature>
<keyword evidence="3" id="KW-1185">Reference proteome</keyword>
<dbReference type="EMBL" id="JAXCLX010000001">
    <property type="protein sequence ID" value="MDY0870541.1"/>
    <property type="molecule type" value="Genomic_DNA"/>
</dbReference>
<dbReference type="Proteomes" id="UP001271769">
    <property type="component" value="Unassembled WGS sequence"/>
</dbReference>